<protein>
    <submittedName>
        <fullName evidence="12">Transcription initiation factor TFIID subunit 5-like</fullName>
    </submittedName>
</protein>
<evidence type="ECO:0000256" key="1">
    <source>
        <dbReference type="ARBA" id="ARBA00004123"/>
    </source>
</evidence>
<gene>
    <name evidence="12" type="primary">LOC106817746</name>
</gene>
<dbReference type="GeneID" id="106817746"/>
<feature type="repeat" description="WD" evidence="8">
    <location>
        <begin position="452"/>
        <end position="493"/>
    </location>
</feature>
<keyword evidence="5" id="KW-0805">Transcription regulation</keyword>
<evidence type="ECO:0000256" key="5">
    <source>
        <dbReference type="ARBA" id="ARBA00023015"/>
    </source>
</evidence>
<feature type="repeat" description="WD" evidence="8">
    <location>
        <begin position="536"/>
        <end position="577"/>
    </location>
</feature>
<feature type="repeat" description="WD" evidence="8">
    <location>
        <begin position="578"/>
        <end position="619"/>
    </location>
</feature>
<proteinExistence type="inferred from homology"/>
<dbReference type="Pfam" id="PF00400">
    <property type="entry name" value="WD40"/>
    <property type="match status" value="6"/>
</dbReference>
<dbReference type="Proteomes" id="UP000695022">
    <property type="component" value="Unplaced"/>
</dbReference>
<dbReference type="InterPro" id="IPR019775">
    <property type="entry name" value="WD40_repeat_CS"/>
</dbReference>
<dbReference type="SUPFAM" id="SSF50978">
    <property type="entry name" value="WD40 repeat-like"/>
    <property type="match status" value="1"/>
</dbReference>
<keyword evidence="7" id="KW-0539">Nucleus</keyword>
<dbReference type="InterPro" id="IPR007582">
    <property type="entry name" value="TFIID_NTD2"/>
</dbReference>
<evidence type="ECO:0000256" key="4">
    <source>
        <dbReference type="ARBA" id="ARBA00022737"/>
    </source>
</evidence>
<dbReference type="CDD" id="cd08044">
    <property type="entry name" value="TAF5_NTD2"/>
    <property type="match status" value="1"/>
</dbReference>
<dbReference type="InterPro" id="IPR001680">
    <property type="entry name" value="WD40_rpt"/>
</dbReference>
<dbReference type="PROSITE" id="PS50082">
    <property type="entry name" value="WD_REPEATS_2"/>
    <property type="match status" value="6"/>
</dbReference>
<dbReference type="SMART" id="SM00667">
    <property type="entry name" value="LisH"/>
    <property type="match status" value="1"/>
</dbReference>
<keyword evidence="11" id="KW-1185">Reference proteome</keyword>
<organism evidence="11 12">
    <name type="scientific">Priapulus caudatus</name>
    <name type="common">Priapulid worm</name>
    <dbReference type="NCBI Taxonomy" id="37621"/>
    <lineage>
        <taxon>Eukaryota</taxon>
        <taxon>Metazoa</taxon>
        <taxon>Ecdysozoa</taxon>
        <taxon>Scalidophora</taxon>
        <taxon>Priapulida</taxon>
        <taxon>Priapulimorpha</taxon>
        <taxon>Priapulimorphida</taxon>
        <taxon>Priapulidae</taxon>
        <taxon>Priapulus</taxon>
    </lineage>
</organism>
<dbReference type="PANTHER" id="PTHR19879">
    <property type="entry name" value="TRANSCRIPTION INITIATION FACTOR TFIID"/>
    <property type="match status" value="1"/>
</dbReference>
<feature type="region of interest" description="Disordered" evidence="9">
    <location>
        <begin position="259"/>
        <end position="300"/>
    </location>
</feature>
<feature type="domain" description="TFIID subunit TAF5 NTD2" evidence="10">
    <location>
        <begin position="81"/>
        <end position="210"/>
    </location>
</feature>
<feature type="repeat" description="WD" evidence="8">
    <location>
        <begin position="494"/>
        <end position="535"/>
    </location>
</feature>
<comment type="subcellular location">
    <subcellularLocation>
        <location evidence="1">Nucleus</location>
    </subcellularLocation>
</comment>
<feature type="repeat" description="WD" evidence="8">
    <location>
        <begin position="410"/>
        <end position="443"/>
    </location>
</feature>
<evidence type="ECO:0000259" key="10">
    <source>
        <dbReference type="Pfam" id="PF04494"/>
    </source>
</evidence>
<evidence type="ECO:0000256" key="8">
    <source>
        <dbReference type="PROSITE-ProRule" id="PRU00221"/>
    </source>
</evidence>
<dbReference type="RefSeq" id="XP_014677926.1">
    <property type="nucleotide sequence ID" value="XM_014822440.1"/>
</dbReference>
<dbReference type="SMART" id="SM00320">
    <property type="entry name" value="WD40"/>
    <property type="match status" value="6"/>
</dbReference>
<dbReference type="InterPro" id="IPR020472">
    <property type="entry name" value="WD40_PAC1"/>
</dbReference>
<evidence type="ECO:0000256" key="2">
    <source>
        <dbReference type="ARBA" id="ARBA00009435"/>
    </source>
</evidence>
<evidence type="ECO:0000313" key="11">
    <source>
        <dbReference type="Proteomes" id="UP000695022"/>
    </source>
</evidence>
<dbReference type="Gene3D" id="2.130.10.10">
    <property type="entry name" value="YVTN repeat-like/Quinoprotein amine dehydrogenase"/>
    <property type="match status" value="2"/>
</dbReference>
<dbReference type="InterPro" id="IPR037264">
    <property type="entry name" value="TFIID_NTD2_sf"/>
</dbReference>
<dbReference type="InterPro" id="IPR015943">
    <property type="entry name" value="WD40/YVTN_repeat-like_dom_sf"/>
</dbReference>
<feature type="compositionally biased region" description="Basic and acidic residues" evidence="9">
    <location>
        <begin position="279"/>
        <end position="288"/>
    </location>
</feature>
<dbReference type="PROSITE" id="PS50896">
    <property type="entry name" value="LISH"/>
    <property type="match status" value="1"/>
</dbReference>
<dbReference type="InterPro" id="IPR036322">
    <property type="entry name" value="WD40_repeat_dom_sf"/>
</dbReference>
<keyword evidence="4" id="KW-0677">Repeat</keyword>
<dbReference type="PROSITE" id="PS00678">
    <property type="entry name" value="WD_REPEATS_1"/>
    <property type="match status" value="2"/>
</dbReference>
<dbReference type="SUPFAM" id="SSF160897">
    <property type="entry name" value="Taf5 N-terminal domain-like"/>
    <property type="match status" value="1"/>
</dbReference>
<sequence>MDEKPGITEVVKAEANKESESNPDKQTLLAVLQFLKKHNLKDTQELLQKEAKLKVDDDSNNTVAQTNSEVSAALSAYKSEGDPSIYEDQYLTIREFIEESLDTYKCELSMLLYPLFVHLYLELVYNEHESKAKRFFIRFSAQQEDYLQEDLRQLRMVTKKEHMEENEHIMENFRTSKYVIRMSRDSYTLLKRHLQAKKKNFLLNLIQEHLYIDVFDGIPRNKKQITAVAGALGGEARRDANKVKVFFGLLKEPDLSVQLEEEEEAADGEDKPKKKKPKKELFSRKAKNDPNAPSATRIPLPELTDADKLDKIHALREAAKRVKLGEENLPSICFYTFANTYQGVSSAEIAEDSSMMAAGFADGVIRVWTLTLSKLRCMKPPSELSIIDTEADDVLERMMDDRTSADVKVLYGHSGPVYATRFSHDRKYLISCSEDTMIRMWSLLTYTCLVCYKGHTHPVWDVKFSPHGYYFASGGRDKAARVWATDQHQPVRIFAGHLSDVDCVQFHPNSNYVATGSSDRTVRLWDVLTGNCVRYMTGHKAAVQALCFTPCGKMLASAGADSLVLVWSIQHGNLVAQLSSHTDTIYSLAFSREGRILATGGIDNCVKLWNMQKISENMDTDDLALSTIHAKVELVDKPLASYHTKSTPVICLHFTRRNLLMAAGAYVQTTH</sequence>
<feature type="repeat" description="WD" evidence="8">
    <location>
        <begin position="337"/>
        <end position="370"/>
    </location>
</feature>
<keyword evidence="3 8" id="KW-0853">WD repeat</keyword>
<evidence type="ECO:0000256" key="7">
    <source>
        <dbReference type="ARBA" id="ARBA00023242"/>
    </source>
</evidence>
<keyword evidence="6" id="KW-0804">Transcription</keyword>
<reference evidence="12" key="1">
    <citation type="submission" date="2025-08" db="UniProtKB">
        <authorList>
            <consortium name="RefSeq"/>
        </authorList>
    </citation>
    <scope>IDENTIFICATION</scope>
</reference>
<dbReference type="Pfam" id="PF04494">
    <property type="entry name" value="TFIID_NTD2"/>
    <property type="match status" value="1"/>
</dbReference>
<dbReference type="InterPro" id="IPR006594">
    <property type="entry name" value="LisH"/>
</dbReference>
<evidence type="ECO:0000256" key="9">
    <source>
        <dbReference type="SAM" id="MobiDB-lite"/>
    </source>
</evidence>
<dbReference type="PANTHER" id="PTHR19879:SF1">
    <property type="entry name" value="CANNONBALL-RELATED"/>
    <property type="match status" value="1"/>
</dbReference>
<evidence type="ECO:0000256" key="3">
    <source>
        <dbReference type="ARBA" id="ARBA00022574"/>
    </source>
</evidence>
<dbReference type="PRINTS" id="PR00320">
    <property type="entry name" value="GPROTEINBRPT"/>
</dbReference>
<evidence type="ECO:0000256" key="6">
    <source>
        <dbReference type="ARBA" id="ARBA00023163"/>
    </source>
</evidence>
<comment type="similarity">
    <text evidence="2">Belongs to the WD repeat TAF5 family.</text>
</comment>
<dbReference type="CDD" id="cd00200">
    <property type="entry name" value="WD40"/>
    <property type="match status" value="1"/>
</dbReference>
<dbReference type="PROSITE" id="PS50294">
    <property type="entry name" value="WD_REPEATS_REGION"/>
    <property type="match status" value="5"/>
</dbReference>
<dbReference type="Gene3D" id="1.25.40.500">
    <property type="entry name" value="TFIID subunit TAF5, NTD2 domain"/>
    <property type="match status" value="1"/>
</dbReference>
<name>A0ABM1F0F5_PRICU</name>
<evidence type="ECO:0000313" key="12">
    <source>
        <dbReference type="RefSeq" id="XP_014677926.1"/>
    </source>
</evidence>
<accession>A0ABM1F0F5</accession>